<organismHost>
    <name type="scientific">Macaca fascicularis</name>
    <name type="common">Crab-eating macaque</name>
    <name type="synonym">Cynomolgus monkey</name>
    <dbReference type="NCBI Taxonomy" id="9541"/>
</organismHost>
<evidence type="ECO:0000256" key="4">
    <source>
        <dbReference type="ARBA" id="ARBA00009888"/>
    </source>
</evidence>
<organismHost>
    <name type="scientific">Macaca leonina</name>
    <name type="common">Northern pig-tailed macaque</name>
    <name type="synonym">Macaca nemestrina leonina</name>
    <dbReference type="NCBI Taxonomy" id="90387"/>
</organismHost>
<organism evidence="10 11">
    <name type="scientific">Cercopithecine herpesvirus 16</name>
    <name type="common">CeHV-16</name>
    <name type="synonym">Herpesvirus papio 2</name>
    <dbReference type="NCBI Taxonomy" id="340907"/>
    <lineage>
        <taxon>Viruses</taxon>
        <taxon>Duplodnaviria</taxon>
        <taxon>Heunggongvirae</taxon>
        <taxon>Peploviricota</taxon>
        <taxon>Herviviricetes</taxon>
        <taxon>Herpesvirales</taxon>
        <taxon>Orthoherpesviridae</taxon>
        <taxon>Alphaherpesvirinae</taxon>
        <taxon>Simplexvirus</taxon>
        <taxon>Simplexvirus papiinealpha2</taxon>
    </lineage>
</organism>
<evidence type="ECO:0000313" key="11">
    <source>
        <dbReference type="Proteomes" id="UP000164290"/>
    </source>
</evidence>
<dbReference type="GO" id="GO:0019033">
    <property type="term" value="C:viral tegument"/>
    <property type="evidence" value="ECO:0007669"/>
    <property type="project" value="UniProtKB-SubCell"/>
</dbReference>
<evidence type="ECO:0000256" key="2">
    <source>
        <dbReference type="ARBA" id="ARBA00004192"/>
    </source>
</evidence>
<gene>
    <name evidence="10" type="primary">UL14</name>
</gene>
<keyword evidence="5" id="KW-1048">Host nucleus</keyword>
<evidence type="ECO:0000256" key="3">
    <source>
        <dbReference type="ARBA" id="ARBA00004535"/>
    </source>
</evidence>
<feature type="region of interest" description="Disordered" evidence="9">
    <location>
        <begin position="162"/>
        <end position="215"/>
    </location>
</feature>
<dbReference type="InterPro" id="IPR005207">
    <property type="entry name" value="Herpes_UL14"/>
</dbReference>
<evidence type="ECO:0000256" key="5">
    <source>
        <dbReference type="ARBA" id="ARBA00022562"/>
    </source>
</evidence>
<feature type="compositionally biased region" description="Pro residues" evidence="9">
    <location>
        <begin position="188"/>
        <end position="199"/>
    </location>
</feature>
<organismHost>
    <name type="scientific">Homo sapiens</name>
    <name type="common">Human</name>
    <dbReference type="NCBI Taxonomy" id="9606"/>
</organismHost>
<accession>X2FBS3</accession>
<evidence type="ECO:0000256" key="1">
    <source>
        <dbReference type="ARBA" id="ARBA00004147"/>
    </source>
</evidence>
<organismHost>
    <name type="scientific">Macaca mulatta</name>
    <name type="common">Rhesus macaque</name>
    <dbReference type="NCBI Taxonomy" id="9544"/>
</organismHost>
<comment type="similarity">
    <text evidence="4">Belongs to the alphaherpesvirinae HHV-1 UL14 protein family.</text>
</comment>
<dbReference type="GO" id="GO:0030430">
    <property type="term" value="C:host cell cytoplasm"/>
    <property type="evidence" value="ECO:0007669"/>
    <property type="project" value="UniProtKB-SubCell"/>
</dbReference>
<dbReference type="GO" id="GO:0042025">
    <property type="term" value="C:host cell nucleus"/>
    <property type="evidence" value="ECO:0007669"/>
    <property type="project" value="UniProtKB-SubCell"/>
</dbReference>
<protein>
    <submittedName>
        <fullName evidence="10">Tegument protein UL14</fullName>
    </submittedName>
</protein>
<name>X2FBS3_CHV16</name>
<dbReference type="Proteomes" id="UP000164290">
    <property type="component" value="Segment"/>
</dbReference>
<evidence type="ECO:0000256" key="9">
    <source>
        <dbReference type="SAM" id="MobiDB-lite"/>
    </source>
</evidence>
<evidence type="ECO:0000313" key="10">
    <source>
        <dbReference type="EMBL" id="AHM96208.1"/>
    </source>
</evidence>
<organismHost>
    <name type="scientific">Macaca nemestrina</name>
    <name type="common">Pig-tailed macaque</name>
    <dbReference type="NCBI Taxonomy" id="9545"/>
</organismHost>
<keyword evidence="8" id="KW-1035">Host cytoplasm</keyword>
<dbReference type="EMBL" id="KF908242">
    <property type="protein sequence ID" value="AHM96208.1"/>
    <property type="molecule type" value="Genomic_DNA"/>
</dbReference>
<comment type="subcellular location">
    <subcellularLocation>
        <location evidence="2">Host cytoplasm</location>
    </subcellularLocation>
    <subcellularLocation>
        <location evidence="1">Host nucleus</location>
    </subcellularLocation>
    <subcellularLocation>
        <location evidence="3">Virion tegument</location>
    </subcellularLocation>
</comment>
<feature type="compositionally biased region" description="Gly residues" evidence="9">
    <location>
        <begin position="178"/>
        <end position="187"/>
    </location>
</feature>
<reference evidence="10 11" key="1">
    <citation type="journal article" date="2014" name="Virology">
        <title>A single viral gene determines lethal cross-species neurovirulence of baboon herpesvirus HVP2.</title>
        <authorList>
            <person name="Black D."/>
            <person name="Ohsawa K."/>
            <person name="Tyler S."/>
            <person name="Maxwell L."/>
            <person name="Eberle R."/>
        </authorList>
    </citation>
    <scope>NUCLEOTIDE SEQUENCE [LARGE SCALE GENOMIC DNA]</scope>
    <source>
        <strain evidence="10">A951</strain>
    </source>
</reference>
<evidence type="ECO:0000256" key="8">
    <source>
        <dbReference type="ARBA" id="ARBA00023200"/>
    </source>
</evidence>
<dbReference type="Pfam" id="PF03580">
    <property type="entry name" value="Herpes_UL14"/>
    <property type="match status" value="1"/>
</dbReference>
<keyword evidence="6" id="KW-0920">Virion tegument</keyword>
<keyword evidence="7" id="KW-0946">Virion</keyword>
<evidence type="ECO:0000256" key="6">
    <source>
        <dbReference type="ARBA" id="ARBA00022580"/>
    </source>
</evidence>
<proteinExistence type="inferred from homology"/>
<sequence length="215" mass="22913">MDRGPGRAALRRRLAETHLRAEVYREETLRLHREGVGTQDPRFVGAFMAAKAAHRELEARLKSRARLEVLRQHAACVKIRVDEQAERRDLLIAHRRYLDPAFGERLDEAEDRLADQEEQLEEAAASACLLSGDDDPAADGWMSAEDSDLLIMWQLGSAPAVRPGALSGPGSRPTSGPVAGGLPGGGAPAPPGPGRPGPTDPASESDCGSGSRGGD</sequence>
<evidence type="ECO:0000256" key="7">
    <source>
        <dbReference type="ARBA" id="ARBA00022844"/>
    </source>
</evidence>